<organism evidence="3">
    <name type="scientific">Tanacetum cinerariifolium</name>
    <name type="common">Dalmatian daisy</name>
    <name type="synonym">Chrysanthemum cinerariifolium</name>
    <dbReference type="NCBI Taxonomy" id="118510"/>
    <lineage>
        <taxon>Eukaryota</taxon>
        <taxon>Viridiplantae</taxon>
        <taxon>Streptophyta</taxon>
        <taxon>Embryophyta</taxon>
        <taxon>Tracheophyta</taxon>
        <taxon>Spermatophyta</taxon>
        <taxon>Magnoliopsida</taxon>
        <taxon>eudicotyledons</taxon>
        <taxon>Gunneridae</taxon>
        <taxon>Pentapetalae</taxon>
        <taxon>asterids</taxon>
        <taxon>campanulids</taxon>
        <taxon>Asterales</taxon>
        <taxon>Asteraceae</taxon>
        <taxon>Asteroideae</taxon>
        <taxon>Anthemideae</taxon>
        <taxon>Anthemidinae</taxon>
        <taxon>Tanacetum</taxon>
    </lineage>
</organism>
<dbReference type="PANTHER" id="PTHR11439">
    <property type="entry name" value="GAG-POL-RELATED RETROTRANSPOSON"/>
    <property type="match status" value="1"/>
</dbReference>
<proteinExistence type="predicted"/>
<dbReference type="AlphaFoldDB" id="A0A6L2J1D8"/>
<feature type="region of interest" description="Disordered" evidence="1">
    <location>
        <begin position="180"/>
        <end position="206"/>
    </location>
</feature>
<gene>
    <name evidence="3" type="ORF">Tci_002797</name>
</gene>
<dbReference type="CDD" id="cd09272">
    <property type="entry name" value="RNase_HI_RT_Ty1"/>
    <property type="match status" value="1"/>
</dbReference>
<feature type="domain" description="Retroviral polymerase SH3-like" evidence="2">
    <location>
        <begin position="261"/>
        <end position="309"/>
    </location>
</feature>
<feature type="region of interest" description="Disordered" evidence="1">
    <location>
        <begin position="227"/>
        <end position="260"/>
    </location>
</feature>
<feature type="compositionally biased region" description="Acidic residues" evidence="1">
    <location>
        <begin position="241"/>
        <end position="258"/>
    </location>
</feature>
<reference evidence="3" key="1">
    <citation type="journal article" date="2019" name="Sci. Rep.">
        <title>Draft genome of Tanacetum cinerariifolium, the natural source of mosquito coil.</title>
        <authorList>
            <person name="Yamashiro T."/>
            <person name="Shiraishi A."/>
            <person name="Satake H."/>
            <person name="Nakayama K."/>
        </authorList>
    </citation>
    <scope>NUCLEOTIDE SEQUENCE</scope>
</reference>
<comment type="caution">
    <text evidence="3">The sequence shown here is derived from an EMBL/GenBank/DDBJ whole genome shotgun (WGS) entry which is preliminary data.</text>
</comment>
<accession>A0A6L2J1D8</accession>
<dbReference type="InterPro" id="IPR057670">
    <property type="entry name" value="SH3_retrovirus"/>
</dbReference>
<dbReference type="PANTHER" id="PTHR11439:SF521">
    <property type="entry name" value="RNA-DIRECTED DNA POLYMERASE"/>
    <property type="match status" value="1"/>
</dbReference>
<evidence type="ECO:0000256" key="1">
    <source>
        <dbReference type="SAM" id="MobiDB-lite"/>
    </source>
</evidence>
<evidence type="ECO:0000259" key="2">
    <source>
        <dbReference type="Pfam" id="PF25597"/>
    </source>
</evidence>
<sequence>MFLLHQRVIGEHHQADNFILGVSVFKHITYFEDFVIVFVRISFNSTIELVSLDESQMVTFNGKFICGIRNGDCRTGSQSDNMVGSPHGFVIHGIEVLKGNEKVTEVIDVENWRIDNSWFRKWFTKFRVGSTCMHPKENSYGFSLPENSVKSSSDSTVTYTSVSSEDVPFWGIRFFSMEQPDSPEAAPQSPIQTPPVPHDEDESEPMYPEYIPLEDEHVLLVKEQPLPPVVSPTAESPEYVTESDPEEDPEEYEDDDTEDGKRGIECIFVGYAENSKAFRFYVTEPNDSVSINFIIKSRDDIIDENRFSSVPRPSLRIFNGTEDIGGSVVPEEVVQQPKLELRKSKRNRTPKDFGPKFQLFLVEGTMDKVSDQHSYCFNVENDLKIFDEAMKSQDVIMMRWTLSWATILGCWLIYLQTSWLQMDLQKKTKVQVDLTKEFLSSRFSMKDMDEADVILVSTLMDTSEKLMPNNVQAVSQLEYSRMIGCLMYAMTCTRPDIVFVVGKLSKYTSNPGTQHWQAIQQVLKYLKKTIDYRLTYTGYPSVFEGYTDVSWISKTEDNSSTSGWVFLLGGALATASKEAEWLKNLLIEISLWSKPIAPICIRCDSAATLVKAYSQMYNGKSRHLGVRHSMIHKLVTNMVVSIEFVRSQ</sequence>
<evidence type="ECO:0000313" key="3">
    <source>
        <dbReference type="EMBL" id="GEU30819.1"/>
    </source>
</evidence>
<name>A0A6L2J1D8_TANCI</name>
<dbReference type="Pfam" id="PF25597">
    <property type="entry name" value="SH3_retrovirus"/>
    <property type="match status" value="1"/>
</dbReference>
<protein>
    <submittedName>
        <fullName evidence="3">Zinc finger, CCHC-type</fullName>
    </submittedName>
</protein>
<dbReference type="EMBL" id="BKCJ010000192">
    <property type="protein sequence ID" value="GEU30819.1"/>
    <property type="molecule type" value="Genomic_DNA"/>
</dbReference>